<dbReference type="Proteomes" id="UP000594480">
    <property type="component" value="Chromosome"/>
</dbReference>
<dbReference type="RefSeq" id="WP_195693696.1">
    <property type="nucleotide sequence ID" value="NZ_CP064760.1"/>
</dbReference>
<evidence type="ECO:0000313" key="4">
    <source>
        <dbReference type="EMBL" id="QPE05681.1"/>
    </source>
</evidence>
<gene>
    <name evidence="4" type="ORF">IT882_06760</name>
</gene>
<feature type="domain" description="N-acetyltransferase" evidence="3">
    <location>
        <begin position="3"/>
        <end position="164"/>
    </location>
</feature>
<keyword evidence="5" id="KW-1185">Reference proteome</keyword>
<protein>
    <submittedName>
        <fullName evidence="4">GNAT family N-acetyltransferase</fullName>
    </submittedName>
</protein>
<dbReference type="SUPFAM" id="SSF55729">
    <property type="entry name" value="Acyl-CoA N-acyltransferases (Nat)"/>
    <property type="match status" value="1"/>
</dbReference>
<proteinExistence type="predicted"/>
<organism evidence="4 5">
    <name type="scientific">Microbacterium schleiferi</name>
    <dbReference type="NCBI Taxonomy" id="69362"/>
    <lineage>
        <taxon>Bacteria</taxon>
        <taxon>Bacillati</taxon>
        <taxon>Actinomycetota</taxon>
        <taxon>Actinomycetes</taxon>
        <taxon>Micrococcales</taxon>
        <taxon>Microbacteriaceae</taxon>
        <taxon>Microbacterium</taxon>
    </lineage>
</organism>
<dbReference type="PANTHER" id="PTHR43877:SF2">
    <property type="entry name" value="AMINOALKYLPHOSPHONATE N-ACETYLTRANSFERASE-RELATED"/>
    <property type="match status" value="1"/>
</dbReference>
<dbReference type="PANTHER" id="PTHR43877">
    <property type="entry name" value="AMINOALKYLPHOSPHONATE N-ACETYLTRANSFERASE-RELATED-RELATED"/>
    <property type="match status" value="1"/>
</dbReference>
<name>A0A7S8RHQ4_9MICO</name>
<evidence type="ECO:0000313" key="5">
    <source>
        <dbReference type="Proteomes" id="UP000594480"/>
    </source>
</evidence>
<evidence type="ECO:0000256" key="1">
    <source>
        <dbReference type="ARBA" id="ARBA00022679"/>
    </source>
</evidence>
<dbReference type="InterPro" id="IPR050832">
    <property type="entry name" value="Bact_Acetyltransf"/>
</dbReference>
<dbReference type="InterPro" id="IPR000182">
    <property type="entry name" value="GNAT_dom"/>
</dbReference>
<dbReference type="GO" id="GO:0016747">
    <property type="term" value="F:acyltransferase activity, transferring groups other than amino-acyl groups"/>
    <property type="evidence" value="ECO:0007669"/>
    <property type="project" value="InterPro"/>
</dbReference>
<dbReference type="CDD" id="cd04301">
    <property type="entry name" value="NAT_SF"/>
    <property type="match status" value="1"/>
</dbReference>
<dbReference type="EMBL" id="CP064760">
    <property type="protein sequence ID" value="QPE05681.1"/>
    <property type="molecule type" value="Genomic_DNA"/>
</dbReference>
<dbReference type="Pfam" id="PF00583">
    <property type="entry name" value="Acetyltransf_1"/>
    <property type="match status" value="1"/>
</dbReference>
<dbReference type="Gene3D" id="3.40.630.30">
    <property type="match status" value="1"/>
</dbReference>
<dbReference type="KEGG" id="msf:IT882_06760"/>
<dbReference type="AlphaFoldDB" id="A0A7S8RHQ4"/>
<evidence type="ECO:0000256" key="2">
    <source>
        <dbReference type="ARBA" id="ARBA00023315"/>
    </source>
</evidence>
<evidence type="ECO:0000259" key="3">
    <source>
        <dbReference type="PROSITE" id="PS51186"/>
    </source>
</evidence>
<accession>A0A7S8RHQ4</accession>
<reference evidence="4 5" key="1">
    <citation type="submission" date="2020-11" db="EMBL/GenBank/DDBJ databases">
        <title>Amino acid is mineralized and recycled by bacteria in oceanic microbiome.</title>
        <authorList>
            <person name="Zheng L.Y."/>
        </authorList>
    </citation>
    <scope>NUCLEOTIDE SEQUENCE [LARGE SCALE GENOMIC DNA]</scope>
    <source>
        <strain evidence="4 5">A32-1</strain>
    </source>
</reference>
<sequence>MTWTIRAPEATDADEWAAVLVGSWQEAYTPLLPEGFFTPEYAESRRKVWRRMLQEPPPGAEFRVGIRDGKIVGIAMAATASGAEGEDVPRERQLSLLYILESEYGTGLGRALLDAVVGDDPAMLWVAERNPRAIRLYVRNGFARDGARREDEDRPLLSSVRMVR</sequence>
<keyword evidence="1 4" id="KW-0808">Transferase</keyword>
<dbReference type="PROSITE" id="PS51186">
    <property type="entry name" value="GNAT"/>
    <property type="match status" value="1"/>
</dbReference>
<keyword evidence="2" id="KW-0012">Acyltransferase</keyword>
<dbReference type="InterPro" id="IPR016181">
    <property type="entry name" value="Acyl_CoA_acyltransferase"/>
</dbReference>